<organism evidence="2 3">
    <name type="scientific">Actinomadura rubrisoli</name>
    <dbReference type="NCBI Taxonomy" id="2530368"/>
    <lineage>
        <taxon>Bacteria</taxon>
        <taxon>Bacillati</taxon>
        <taxon>Actinomycetota</taxon>
        <taxon>Actinomycetes</taxon>
        <taxon>Streptosporangiales</taxon>
        <taxon>Thermomonosporaceae</taxon>
        <taxon>Actinomadura</taxon>
    </lineage>
</organism>
<dbReference type="OrthoDB" id="1493668at2"/>
<sequence length="105" mass="11622">MFAAASGATAALARWRLWPLFAGGGRAWDWDWDWDWSEHGTRHESGIQPADVQNLLDRGGTGIVFSYGMELCLKTMPETVKVLEDNGSEVHIEEPQQPSSSTISC</sequence>
<proteinExistence type="predicted"/>
<feature type="compositionally biased region" description="Basic and acidic residues" evidence="1">
    <location>
        <begin position="85"/>
        <end position="94"/>
    </location>
</feature>
<protein>
    <submittedName>
        <fullName evidence="2">Uncharacterized protein</fullName>
    </submittedName>
</protein>
<accession>A0A4V2YWL1</accession>
<evidence type="ECO:0000313" key="3">
    <source>
        <dbReference type="Proteomes" id="UP000294513"/>
    </source>
</evidence>
<dbReference type="InterPro" id="IPR036748">
    <property type="entry name" value="MTH938-like_sf"/>
</dbReference>
<feature type="compositionally biased region" description="Polar residues" evidence="1">
    <location>
        <begin position="96"/>
        <end position="105"/>
    </location>
</feature>
<dbReference type="RefSeq" id="WP_131894755.1">
    <property type="nucleotide sequence ID" value="NZ_SMKU01000086.1"/>
</dbReference>
<comment type="caution">
    <text evidence="2">The sequence shown here is derived from an EMBL/GenBank/DDBJ whole genome shotgun (WGS) entry which is preliminary data.</text>
</comment>
<dbReference type="AlphaFoldDB" id="A0A4V2YWL1"/>
<reference evidence="2 3" key="1">
    <citation type="submission" date="2019-03" db="EMBL/GenBank/DDBJ databases">
        <title>Draft genome sequences of novel Actinobacteria.</title>
        <authorList>
            <person name="Sahin N."/>
            <person name="Ay H."/>
            <person name="Saygin H."/>
        </authorList>
    </citation>
    <scope>NUCLEOTIDE SEQUENCE [LARGE SCALE GENOMIC DNA]</scope>
    <source>
        <strain evidence="2 3">H3C3</strain>
    </source>
</reference>
<dbReference type="Gene3D" id="3.40.1230.10">
    <property type="entry name" value="MTH938-like"/>
    <property type="match status" value="1"/>
</dbReference>
<dbReference type="Proteomes" id="UP000294513">
    <property type="component" value="Unassembled WGS sequence"/>
</dbReference>
<gene>
    <name evidence="2" type="ORF">E1298_18230</name>
</gene>
<keyword evidence="3" id="KW-1185">Reference proteome</keyword>
<evidence type="ECO:0000313" key="2">
    <source>
        <dbReference type="EMBL" id="TDD85867.1"/>
    </source>
</evidence>
<feature type="region of interest" description="Disordered" evidence="1">
    <location>
        <begin position="85"/>
        <end position="105"/>
    </location>
</feature>
<evidence type="ECO:0000256" key="1">
    <source>
        <dbReference type="SAM" id="MobiDB-lite"/>
    </source>
</evidence>
<name>A0A4V2YWL1_9ACTN</name>
<dbReference type="SUPFAM" id="SSF64076">
    <property type="entry name" value="MTH938-like"/>
    <property type="match status" value="1"/>
</dbReference>
<dbReference type="EMBL" id="SMKU01000086">
    <property type="protein sequence ID" value="TDD85867.1"/>
    <property type="molecule type" value="Genomic_DNA"/>
</dbReference>